<dbReference type="PANTHER" id="PTHR32552">
    <property type="entry name" value="FERRICHROME IRON RECEPTOR-RELATED"/>
    <property type="match status" value="1"/>
</dbReference>
<evidence type="ECO:0000313" key="16">
    <source>
        <dbReference type="Proteomes" id="UP001148482"/>
    </source>
</evidence>
<evidence type="ECO:0000313" key="15">
    <source>
        <dbReference type="EMBL" id="MCX2838921.1"/>
    </source>
</evidence>
<keyword evidence="9 11" id="KW-0472">Membrane</keyword>
<keyword evidence="4" id="KW-0410">Iron transport</keyword>
<dbReference type="Gene3D" id="2.40.170.20">
    <property type="entry name" value="TonB-dependent receptor, beta-barrel domain"/>
    <property type="match status" value="1"/>
</dbReference>
<dbReference type="Gene3D" id="3.55.50.30">
    <property type="match status" value="1"/>
</dbReference>
<evidence type="ECO:0000256" key="11">
    <source>
        <dbReference type="PROSITE-ProRule" id="PRU01360"/>
    </source>
</evidence>
<dbReference type="Pfam" id="PF00593">
    <property type="entry name" value="TonB_dep_Rec_b-barrel"/>
    <property type="match status" value="1"/>
</dbReference>
<dbReference type="InterPro" id="IPR036942">
    <property type="entry name" value="Beta-barrel_TonB_sf"/>
</dbReference>
<dbReference type="SUPFAM" id="SSF49464">
    <property type="entry name" value="Carboxypeptidase regulatory domain-like"/>
    <property type="match status" value="1"/>
</dbReference>
<evidence type="ECO:0000256" key="9">
    <source>
        <dbReference type="ARBA" id="ARBA00023136"/>
    </source>
</evidence>
<keyword evidence="6" id="KW-0408">Iron</keyword>
<keyword evidence="7" id="KW-0406">Ion transport</keyword>
<dbReference type="PROSITE" id="PS52016">
    <property type="entry name" value="TONB_DEPENDENT_REC_3"/>
    <property type="match status" value="1"/>
</dbReference>
<evidence type="ECO:0000256" key="2">
    <source>
        <dbReference type="ARBA" id="ARBA00022448"/>
    </source>
</evidence>
<dbReference type="EMBL" id="JAPJDA010000019">
    <property type="protein sequence ID" value="MCX2838921.1"/>
    <property type="molecule type" value="Genomic_DNA"/>
</dbReference>
<keyword evidence="15" id="KW-0675">Receptor</keyword>
<keyword evidence="8 12" id="KW-0798">TonB box</keyword>
<reference evidence="15" key="1">
    <citation type="submission" date="2022-11" db="EMBL/GenBank/DDBJ databases">
        <title>Salinimicrobium profundisediminis sp. nov., isolated from deep-sea sediment of the Mariana Trench.</title>
        <authorList>
            <person name="Fu H."/>
        </authorList>
    </citation>
    <scope>NUCLEOTIDE SEQUENCE</scope>
    <source>
        <strain evidence="15">MT39</strain>
    </source>
</reference>
<dbReference type="Gene3D" id="2.170.130.10">
    <property type="entry name" value="TonB-dependent receptor, plug domain"/>
    <property type="match status" value="1"/>
</dbReference>
<dbReference type="Pfam" id="PF07715">
    <property type="entry name" value="Plug"/>
    <property type="match status" value="1"/>
</dbReference>
<dbReference type="AlphaFoldDB" id="A0A9X3CY19"/>
<evidence type="ECO:0000256" key="10">
    <source>
        <dbReference type="ARBA" id="ARBA00023237"/>
    </source>
</evidence>
<feature type="domain" description="TonB-dependent receptor plug" evidence="14">
    <location>
        <begin position="277"/>
        <end position="354"/>
    </location>
</feature>
<comment type="similarity">
    <text evidence="11 12">Belongs to the TonB-dependent receptor family.</text>
</comment>
<feature type="domain" description="TonB-dependent receptor-like beta-barrel" evidence="13">
    <location>
        <begin position="422"/>
        <end position="881"/>
    </location>
</feature>
<evidence type="ECO:0000256" key="1">
    <source>
        <dbReference type="ARBA" id="ARBA00004571"/>
    </source>
</evidence>
<accession>A0A9X3CY19</accession>
<dbReference type="PANTHER" id="PTHR32552:SF81">
    <property type="entry name" value="TONB-DEPENDENT OUTER MEMBRANE RECEPTOR"/>
    <property type="match status" value="1"/>
</dbReference>
<keyword evidence="3 11" id="KW-1134">Transmembrane beta strand</keyword>
<evidence type="ECO:0000256" key="12">
    <source>
        <dbReference type="RuleBase" id="RU003357"/>
    </source>
</evidence>
<evidence type="ECO:0000256" key="3">
    <source>
        <dbReference type="ARBA" id="ARBA00022452"/>
    </source>
</evidence>
<comment type="caution">
    <text evidence="15">The sequence shown here is derived from an EMBL/GenBank/DDBJ whole genome shotgun (WGS) entry which is preliminary data.</text>
</comment>
<dbReference type="InterPro" id="IPR039426">
    <property type="entry name" value="TonB-dep_rcpt-like"/>
</dbReference>
<protein>
    <submittedName>
        <fullName evidence="15">TonB-dependent receptor</fullName>
    </submittedName>
</protein>
<organism evidence="15 16">
    <name type="scientific">Salinimicrobium profundisediminis</name>
    <dbReference type="NCBI Taxonomy" id="2994553"/>
    <lineage>
        <taxon>Bacteria</taxon>
        <taxon>Pseudomonadati</taxon>
        <taxon>Bacteroidota</taxon>
        <taxon>Flavobacteriia</taxon>
        <taxon>Flavobacteriales</taxon>
        <taxon>Flavobacteriaceae</taxon>
        <taxon>Salinimicrobium</taxon>
    </lineage>
</organism>
<proteinExistence type="inferred from homology"/>
<dbReference type="InterPro" id="IPR037066">
    <property type="entry name" value="Plug_dom_sf"/>
</dbReference>
<evidence type="ECO:0000259" key="13">
    <source>
        <dbReference type="Pfam" id="PF00593"/>
    </source>
</evidence>
<evidence type="ECO:0000256" key="5">
    <source>
        <dbReference type="ARBA" id="ARBA00022692"/>
    </source>
</evidence>
<dbReference type="RefSeq" id="WP_266070232.1">
    <property type="nucleotide sequence ID" value="NZ_JAPJDA010000019.1"/>
</dbReference>
<dbReference type="GO" id="GO:0009279">
    <property type="term" value="C:cell outer membrane"/>
    <property type="evidence" value="ECO:0007669"/>
    <property type="project" value="UniProtKB-SubCell"/>
</dbReference>
<keyword evidence="2 11" id="KW-0813">Transport</keyword>
<dbReference type="Proteomes" id="UP001148482">
    <property type="component" value="Unassembled WGS sequence"/>
</dbReference>
<dbReference type="InterPro" id="IPR000531">
    <property type="entry name" value="Beta-barrel_TonB"/>
</dbReference>
<keyword evidence="10 11" id="KW-0998">Cell outer membrane</keyword>
<sequence length="920" mass="103943">MKNFVTLLILFSLQHLTAQEESPKVSLSLEQTTLEQVFGEIEQQTGFHFFYVEEWVKGTQVTANYNQTPVSEVLKKVLEQTLLNYYFLDNNRVVITKSNIIYNQLPQGFFPDTTQIAPERPKEIKEYNPVFYTQSNSPKATSKTIFIGKETQTSGTGTFNLSGQATNQETGEPISNLSIIVQGTTIGTVTDINGNYNLRLPAGEHLLETRSLGNEDVVTRLVIFSDGTYNLSLKEDYELLGEVLVDSNQAENVEDAIGGTEDIDISEIKNIPLVLGERDVMKVAVTLPGISTTGEGSAGFNVRGGKTDQNLILIDDAVLYNPAHFFGIFSAVNPFTTGDMTIYKGNIPARFGGRLSSVFDITSKDANTQKFAGEVSVGPVTSNVALEIPVIKEKSGLLIGGRSTYSDWILKNLDEESLKDSKASFYDVIAKYNHKFNDRTSLKTTGYLSRDNYSITSDSLFNYQNLLFSMKLNHKFNEKNDGSLILTNSHYNFDIDYESEFNNNFTSGYKINETEVKLNMRYLHSAAHKFDYGISTKLYNVHPGKIEPLGSESIIQPLEIAKEKGLESAIYLADNFTVNDKLLLSGGLRYSHYAALGEKNQKIYEEGLPKSEATVIDTVHYGKNEVMETYGGPEVRLSARYFLLPDLSLKLSYNNAYQYIHTLSNNTTVSPTDTYKLTDKNIKPQRAHQYSFGLYKNFNNNMYEVSVEGYYKESSNILDYKVGAQLFLNENIETEVLQGEGRSFGAEFLLKKTEGRLNGWLGYTYSKSELKLNGAFNEQQVNNGEFFPANYDKPHDLSIVANYKLTHRFSFSANFVYQTGRPVTFPTGKYYQNGIEYVLYSDRNKFRIPDYYRLDLSFNVEGNHKIKKFAHSFWNISVYNVLGRNNPYSVFFVTEEGEVKAYKSSIFSIPVPTITYNFRF</sequence>
<keyword evidence="5 11" id="KW-0812">Transmembrane</keyword>
<name>A0A9X3CY19_9FLAO</name>
<dbReference type="InterPro" id="IPR008969">
    <property type="entry name" value="CarboxyPept-like_regulatory"/>
</dbReference>
<gene>
    <name evidence="15" type="ORF">OQ279_12270</name>
</gene>
<dbReference type="SUPFAM" id="SSF56935">
    <property type="entry name" value="Porins"/>
    <property type="match status" value="1"/>
</dbReference>
<dbReference type="GO" id="GO:0006826">
    <property type="term" value="P:iron ion transport"/>
    <property type="evidence" value="ECO:0007669"/>
    <property type="project" value="UniProtKB-KW"/>
</dbReference>
<comment type="subcellular location">
    <subcellularLocation>
        <location evidence="1 11">Cell outer membrane</location>
        <topology evidence="1 11">Multi-pass membrane protein</topology>
    </subcellularLocation>
</comment>
<keyword evidence="16" id="KW-1185">Reference proteome</keyword>
<dbReference type="Pfam" id="PF13715">
    <property type="entry name" value="CarbopepD_reg_2"/>
    <property type="match status" value="1"/>
</dbReference>
<evidence type="ECO:0000256" key="7">
    <source>
        <dbReference type="ARBA" id="ARBA00023065"/>
    </source>
</evidence>
<evidence type="ECO:0000259" key="14">
    <source>
        <dbReference type="Pfam" id="PF07715"/>
    </source>
</evidence>
<evidence type="ECO:0000256" key="8">
    <source>
        <dbReference type="ARBA" id="ARBA00023077"/>
    </source>
</evidence>
<evidence type="ECO:0000256" key="4">
    <source>
        <dbReference type="ARBA" id="ARBA00022496"/>
    </source>
</evidence>
<dbReference type="InterPro" id="IPR012910">
    <property type="entry name" value="Plug_dom"/>
</dbReference>
<evidence type="ECO:0000256" key="6">
    <source>
        <dbReference type="ARBA" id="ARBA00023004"/>
    </source>
</evidence>
<dbReference type="Gene3D" id="2.60.40.1120">
    <property type="entry name" value="Carboxypeptidase-like, regulatory domain"/>
    <property type="match status" value="1"/>
</dbReference>